<dbReference type="GO" id="GO:0008972">
    <property type="term" value="F:phosphomethylpyrimidine kinase activity"/>
    <property type="evidence" value="ECO:0007669"/>
    <property type="project" value="TreeGrafter"/>
</dbReference>
<reference evidence="3" key="1">
    <citation type="submission" date="2013-11" db="EMBL/GenBank/DDBJ databases">
        <title>Comparative genomics of Ignicoccus.</title>
        <authorList>
            <person name="Podar M."/>
        </authorList>
    </citation>
    <scope>NUCLEOTIDE SEQUENCE</scope>
    <source>
        <strain evidence="3">DSM 13166</strain>
    </source>
</reference>
<accession>A0A977KC53</accession>
<feature type="domain" description="Thiamine-phosphate synthase ThiN" evidence="2">
    <location>
        <begin position="278"/>
        <end position="427"/>
    </location>
</feature>
<proteinExistence type="predicted"/>
<evidence type="ECO:0000259" key="2">
    <source>
        <dbReference type="Pfam" id="PF10120"/>
    </source>
</evidence>
<dbReference type="EMBL" id="CP006868">
    <property type="protein sequence ID" value="UXD22939.1"/>
    <property type="molecule type" value="Genomic_DNA"/>
</dbReference>
<dbReference type="SUPFAM" id="SSF53639">
    <property type="entry name" value="AraD/HMP-PK domain-like"/>
    <property type="match status" value="1"/>
</dbReference>
<dbReference type="InterPro" id="IPR036409">
    <property type="entry name" value="Aldolase_II/adducin_N_sf"/>
</dbReference>
<dbReference type="PANTHER" id="PTHR20858:SF17">
    <property type="entry name" value="HYDROXYMETHYLPYRIMIDINE_PHOSPHOMETHYLPYRIMIDINE KINASE THI20-RELATED"/>
    <property type="match status" value="1"/>
</dbReference>
<dbReference type="InterPro" id="IPR019293">
    <property type="entry name" value="ThiN"/>
</dbReference>
<feature type="domain" description="Pyridoxamine kinase/Phosphomethylpyrimidine kinase" evidence="1">
    <location>
        <begin position="11"/>
        <end position="231"/>
    </location>
</feature>
<dbReference type="KEGG" id="ipc:IPA_09765"/>
<keyword evidence="4" id="KW-1185">Reference proteome</keyword>
<dbReference type="SUPFAM" id="SSF53613">
    <property type="entry name" value="Ribokinase-like"/>
    <property type="match status" value="1"/>
</dbReference>
<dbReference type="Pfam" id="PF08543">
    <property type="entry name" value="Phos_pyr_kin"/>
    <property type="match status" value="1"/>
</dbReference>
<sequence>MWRMVTIGGIDPSGGAGVELDVKVGEAFDVHVHPIATMITYQTPTEYYGGQCLDVSTIVRQIQPYTMLKYWKTGALCNEEILRTILDLSIKNNNHLIVDPVLKAGVGGTLFDGDPNAYRDLLSHAFAVTPNIPEAEILTNVKVKDEDDMLRVAQRLSEMGPELVVLTGGHLGDSKLVDVIYYKGNYALLHGSKVNINLHGSGSALASALTALLAKGEDPFIAARKAIGFTRLLHKFARDVGGYVPDPLFSHRLAIARFECHERYRAFIKWLESLPYEKAKKIAPEVGLNVACSVPKEVSRSVGTVMGVPGRLHLTPNGLRRLECPWWGGSDHMARLLLSARKYGEVNVAMNVRYSKENIQALKEAGYLVVEVDRSKQPRGVKTMGWVVEEAVKKTGRLPDVIYDRGYYGKEAMIRLLAKDLCDLKQMVLAILNY</sequence>
<dbReference type="GO" id="GO:0009228">
    <property type="term" value="P:thiamine biosynthetic process"/>
    <property type="evidence" value="ECO:0007669"/>
    <property type="project" value="TreeGrafter"/>
</dbReference>
<evidence type="ECO:0008006" key="5">
    <source>
        <dbReference type="Google" id="ProtNLM"/>
    </source>
</evidence>
<dbReference type="InterPro" id="IPR013749">
    <property type="entry name" value="PM/HMP-P_kinase-1"/>
</dbReference>
<dbReference type="Gene3D" id="3.40.225.10">
    <property type="entry name" value="Class II aldolase/adducin N-terminal domain"/>
    <property type="match status" value="1"/>
</dbReference>
<evidence type="ECO:0000313" key="3">
    <source>
        <dbReference type="EMBL" id="UXD22939.1"/>
    </source>
</evidence>
<evidence type="ECO:0000259" key="1">
    <source>
        <dbReference type="Pfam" id="PF08543"/>
    </source>
</evidence>
<dbReference type="Gene3D" id="3.40.1190.20">
    <property type="match status" value="1"/>
</dbReference>
<dbReference type="GO" id="GO:0008902">
    <property type="term" value="F:hydroxymethylpyrimidine kinase activity"/>
    <property type="evidence" value="ECO:0007669"/>
    <property type="project" value="TreeGrafter"/>
</dbReference>
<dbReference type="Pfam" id="PF10120">
    <property type="entry name" value="ThiN"/>
    <property type="match status" value="1"/>
</dbReference>
<dbReference type="InterPro" id="IPR029056">
    <property type="entry name" value="Ribokinase-like"/>
</dbReference>
<name>A0A977KC53_9CREN</name>
<dbReference type="Proteomes" id="UP001063698">
    <property type="component" value="Chromosome"/>
</dbReference>
<protein>
    <recommendedName>
        <fullName evidence="5">Pyridoxamine kinase/Phosphomethylpyrimidine kinase domain-containing protein</fullName>
    </recommendedName>
</protein>
<dbReference type="AlphaFoldDB" id="A0A977KC53"/>
<evidence type="ECO:0000313" key="4">
    <source>
        <dbReference type="Proteomes" id="UP001063698"/>
    </source>
</evidence>
<organism evidence="3 4">
    <name type="scientific">Ignicoccus pacificus DSM 13166</name>
    <dbReference type="NCBI Taxonomy" id="940294"/>
    <lineage>
        <taxon>Archaea</taxon>
        <taxon>Thermoproteota</taxon>
        <taxon>Thermoprotei</taxon>
        <taxon>Desulfurococcales</taxon>
        <taxon>Desulfurococcaceae</taxon>
        <taxon>Ignicoccus</taxon>
    </lineage>
</organism>
<dbReference type="PANTHER" id="PTHR20858">
    <property type="entry name" value="PHOSPHOMETHYLPYRIMIDINE KINASE"/>
    <property type="match status" value="1"/>
</dbReference>
<gene>
    <name evidence="3" type="ORF">IPA_09765</name>
</gene>
<dbReference type="GO" id="GO:0005829">
    <property type="term" value="C:cytosol"/>
    <property type="evidence" value="ECO:0007669"/>
    <property type="project" value="TreeGrafter"/>
</dbReference>